<proteinExistence type="predicted"/>
<evidence type="ECO:0000313" key="1">
    <source>
        <dbReference type="EMBL" id="KAE9628173.1"/>
    </source>
</evidence>
<dbReference type="Proteomes" id="UP000441586">
    <property type="component" value="Unassembled WGS sequence"/>
</dbReference>
<dbReference type="RefSeq" id="WP_158980422.1">
    <property type="nucleotide sequence ID" value="NZ_WSFO01000010.1"/>
</dbReference>
<dbReference type="AlphaFoldDB" id="A0A6A4RE46"/>
<sequence>MQQAFCHIHHCGTPAAIALMLSHWTDRLLVANAWVLADGLTEFAISFEQVRIEFFKLTDPRKSGTSAWMVLGTP</sequence>
<comment type="caution">
    <text evidence="1">The sequence shown here is derived from an EMBL/GenBank/DDBJ whole genome shotgun (WGS) entry which is preliminary data.</text>
</comment>
<reference evidence="1 2" key="1">
    <citation type="submission" date="2019-12" db="EMBL/GenBank/DDBJ databases">
        <authorList>
            <person name="Zhang Y.-J."/>
        </authorList>
    </citation>
    <scope>NUCLEOTIDE SEQUENCE [LARGE SCALE GENOMIC DNA]</scope>
    <source>
        <strain evidence="1 2">H18S-6</strain>
    </source>
</reference>
<accession>A0A6A4RE46</accession>
<evidence type="ECO:0000313" key="2">
    <source>
        <dbReference type="Proteomes" id="UP000441586"/>
    </source>
</evidence>
<protein>
    <submittedName>
        <fullName evidence="1">Uncharacterized protein</fullName>
    </submittedName>
</protein>
<gene>
    <name evidence="1" type="ORF">GP644_16190</name>
</gene>
<organism evidence="1 2">
    <name type="scientific">Parasedimentitalea maritima</name>
    <dbReference type="NCBI Taxonomy" id="2578117"/>
    <lineage>
        <taxon>Bacteria</taxon>
        <taxon>Pseudomonadati</taxon>
        <taxon>Pseudomonadota</taxon>
        <taxon>Alphaproteobacteria</taxon>
        <taxon>Rhodobacterales</taxon>
        <taxon>Paracoccaceae</taxon>
        <taxon>Parasedimentitalea</taxon>
    </lineage>
</organism>
<dbReference type="EMBL" id="WSFO01000010">
    <property type="protein sequence ID" value="KAE9628173.1"/>
    <property type="molecule type" value="Genomic_DNA"/>
</dbReference>
<name>A0A6A4RE46_9RHOB</name>